<organism evidence="10 11">
    <name type="scientific">Caballeronia ptereochthonis</name>
    <dbReference type="NCBI Taxonomy" id="1777144"/>
    <lineage>
        <taxon>Bacteria</taxon>
        <taxon>Pseudomonadati</taxon>
        <taxon>Pseudomonadota</taxon>
        <taxon>Betaproteobacteria</taxon>
        <taxon>Burkholderiales</taxon>
        <taxon>Burkholderiaceae</taxon>
        <taxon>Caballeronia</taxon>
    </lineage>
</organism>
<evidence type="ECO:0000256" key="1">
    <source>
        <dbReference type="ARBA" id="ARBA00000966"/>
    </source>
</evidence>
<dbReference type="STRING" id="1777144.AWB83_01083"/>
<feature type="signal peptide" evidence="9">
    <location>
        <begin position="1"/>
        <end position="30"/>
    </location>
</feature>
<dbReference type="InterPro" id="IPR012341">
    <property type="entry name" value="6hp_glycosidase-like_sf"/>
</dbReference>
<keyword evidence="4" id="KW-0378">Hydrolase</keyword>
<dbReference type="AlphaFoldDB" id="A0A157ZXU0"/>
<sequence length="121" mass="13092">MRETSAKVRSAISTLFAGALCAATATGANAAQQCDWPAYRIFVERVVQADGHVIDRSTEAQQTTSEGQSYGMFFALVANDRASFDRLLDWTRTNLSANQFDSNNVRLPRGNGAGSRTARSA</sequence>
<evidence type="ECO:0000313" key="10">
    <source>
        <dbReference type="EMBL" id="SAK49717.1"/>
    </source>
</evidence>
<feature type="region of interest" description="Disordered" evidence="8">
    <location>
        <begin position="101"/>
        <end position="121"/>
    </location>
</feature>
<evidence type="ECO:0000256" key="3">
    <source>
        <dbReference type="ARBA" id="ARBA00012601"/>
    </source>
</evidence>
<evidence type="ECO:0000256" key="4">
    <source>
        <dbReference type="ARBA" id="ARBA00022801"/>
    </source>
</evidence>
<dbReference type="InterPro" id="IPR008928">
    <property type="entry name" value="6-hairpin_glycosidase_sf"/>
</dbReference>
<dbReference type="Proteomes" id="UP000054978">
    <property type="component" value="Unassembled WGS sequence"/>
</dbReference>
<name>A0A157ZXU0_9BURK</name>
<accession>A0A157ZXU0</accession>
<keyword evidence="6" id="KW-0326">Glycosidase</keyword>
<evidence type="ECO:0000313" key="11">
    <source>
        <dbReference type="Proteomes" id="UP000054978"/>
    </source>
</evidence>
<evidence type="ECO:0000256" key="7">
    <source>
        <dbReference type="ARBA" id="ARBA00023326"/>
    </source>
</evidence>
<keyword evidence="11" id="KW-1185">Reference proteome</keyword>
<dbReference type="EMBL" id="FCOB02000004">
    <property type="protein sequence ID" value="SAK49717.1"/>
    <property type="molecule type" value="Genomic_DNA"/>
</dbReference>
<dbReference type="Pfam" id="PF01270">
    <property type="entry name" value="Glyco_hydro_8"/>
    <property type="match status" value="1"/>
</dbReference>
<protein>
    <recommendedName>
        <fullName evidence="3">cellulase</fullName>
        <ecNumber evidence="3">3.2.1.4</ecNumber>
    </recommendedName>
</protein>
<keyword evidence="9" id="KW-0732">Signal</keyword>
<feature type="chain" id="PRO_5007619860" description="cellulase" evidence="9">
    <location>
        <begin position="31"/>
        <end position="121"/>
    </location>
</feature>
<evidence type="ECO:0000256" key="5">
    <source>
        <dbReference type="ARBA" id="ARBA00023001"/>
    </source>
</evidence>
<evidence type="ECO:0000256" key="9">
    <source>
        <dbReference type="SAM" id="SignalP"/>
    </source>
</evidence>
<gene>
    <name evidence="10" type="ORF">AWB83_01083</name>
</gene>
<dbReference type="GO" id="GO:0008810">
    <property type="term" value="F:cellulase activity"/>
    <property type="evidence" value="ECO:0007669"/>
    <property type="project" value="UniProtKB-EC"/>
</dbReference>
<comment type="catalytic activity">
    <reaction evidence="1">
        <text>Endohydrolysis of (1-&gt;4)-beta-D-glucosidic linkages in cellulose, lichenin and cereal beta-D-glucans.</text>
        <dbReference type="EC" id="3.2.1.4"/>
    </reaction>
</comment>
<proteinExistence type="inferred from homology"/>
<keyword evidence="7" id="KW-0624">Polysaccharide degradation</keyword>
<dbReference type="GO" id="GO:0030245">
    <property type="term" value="P:cellulose catabolic process"/>
    <property type="evidence" value="ECO:0007669"/>
    <property type="project" value="UniProtKB-KW"/>
</dbReference>
<evidence type="ECO:0000256" key="2">
    <source>
        <dbReference type="ARBA" id="ARBA00009209"/>
    </source>
</evidence>
<comment type="caution">
    <text evidence="10">The sequence shown here is derived from an EMBL/GenBank/DDBJ whole genome shotgun (WGS) entry which is preliminary data.</text>
</comment>
<dbReference type="SUPFAM" id="SSF48208">
    <property type="entry name" value="Six-hairpin glycosidases"/>
    <property type="match status" value="1"/>
</dbReference>
<keyword evidence="7" id="KW-0119">Carbohydrate metabolism</keyword>
<dbReference type="InterPro" id="IPR002037">
    <property type="entry name" value="Glyco_hydro_8"/>
</dbReference>
<reference evidence="10" key="1">
    <citation type="submission" date="2016-01" db="EMBL/GenBank/DDBJ databases">
        <authorList>
            <person name="Peeters C."/>
        </authorList>
    </citation>
    <scope>NUCLEOTIDE SEQUENCE [LARGE SCALE GENOMIC DNA]</scope>
    <source>
        <strain evidence="10">LMG 29326</strain>
    </source>
</reference>
<dbReference type="EC" id="3.2.1.4" evidence="3"/>
<evidence type="ECO:0000256" key="6">
    <source>
        <dbReference type="ARBA" id="ARBA00023295"/>
    </source>
</evidence>
<comment type="similarity">
    <text evidence="2">Belongs to the glycosyl hydrolase 8 (cellulase D) family.</text>
</comment>
<keyword evidence="5" id="KW-0136">Cellulose degradation</keyword>
<dbReference type="Gene3D" id="1.50.10.10">
    <property type="match status" value="1"/>
</dbReference>
<evidence type="ECO:0000256" key="8">
    <source>
        <dbReference type="SAM" id="MobiDB-lite"/>
    </source>
</evidence>